<evidence type="ECO:0000256" key="1">
    <source>
        <dbReference type="ARBA" id="ARBA00022475"/>
    </source>
</evidence>
<reference evidence="6" key="1">
    <citation type="submission" date="2020-12" db="EMBL/GenBank/DDBJ databases">
        <title>PHA producing bacteria isolated from mangrove.</title>
        <authorList>
            <person name="Zheng W."/>
            <person name="Yu S."/>
            <person name="Huang Y."/>
        </authorList>
    </citation>
    <scope>NUCLEOTIDE SEQUENCE</scope>
    <source>
        <strain evidence="6">GN22-4</strain>
    </source>
</reference>
<dbReference type="InterPro" id="IPR010899">
    <property type="entry name" value="UPF0344"/>
</dbReference>
<dbReference type="Pfam" id="PF07457">
    <property type="entry name" value="DUF1516"/>
    <property type="match status" value="1"/>
</dbReference>
<evidence type="ECO:0000256" key="3">
    <source>
        <dbReference type="ARBA" id="ARBA00022989"/>
    </source>
</evidence>
<sequence>MKGVDTMIHLHVTLWTLLLIGFVVAVVLTKSGKGRGAKIVHMITRLLYVLVLLSGAHLLADWYQFKGQALIKGLAGVLVLVGMEMVLVRTKKAKATGGAWALLIVALVLVFYYGYVVLG</sequence>
<protein>
    <submittedName>
        <fullName evidence="6">DUF1516 family protein</fullName>
    </submittedName>
</protein>
<proteinExistence type="predicted"/>
<keyword evidence="1" id="KW-1003">Cell membrane</keyword>
<keyword evidence="3 5" id="KW-1133">Transmembrane helix</keyword>
<evidence type="ECO:0000313" key="7">
    <source>
        <dbReference type="Proteomes" id="UP000664578"/>
    </source>
</evidence>
<comment type="caution">
    <text evidence="6">The sequence shown here is derived from an EMBL/GenBank/DDBJ whole genome shotgun (WGS) entry which is preliminary data.</text>
</comment>
<evidence type="ECO:0000256" key="4">
    <source>
        <dbReference type="ARBA" id="ARBA00023136"/>
    </source>
</evidence>
<name>A0A8I1MDJ8_9BACI</name>
<dbReference type="EMBL" id="JAEMWV010000002">
    <property type="protein sequence ID" value="MBN8251205.1"/>
    <property type="molecule type" value="Genomic_DNA"/>
</dbReference>
<dbReference type="Proteomes" id="UP000664578">
    <property type="component" value="Unassembled WGS sequence"/>
</dbReference>
<evidence type="ECO:0000313" key="6">
    <source>
        <dbReference type="EMBL" id="MBN8251205.1"/>
    </source>
</evidence>
<gene>
    <name evidence="6" type="ORF">JF537_06355</name>
</gene>
<feature type="transmembrane region" description="Helical" evidence="5">
    <location>
        <begin position="42"/>
        <end position="63"/>
    </location>
</feature>
<keyword evidence="4 5" id="KW-0472">Membrane</keyword>
<feature type="transmembrane region" description="Helical" evidence="5">
    <location>
        <begin position="12"/>
        <end position="30"/>
    </location>
</feature>
<feature type="transmembrane region" description="Helical" evidence="5">
    <location>
        <begin position="69"/>
        <end position="88"/>
    </location>
</feature>
<evidence type="ECO:0000256" key="2">
    <source>
        <dbReference type="ARBA" id="ARBA00022692"/>
    </source>
</evidence>
<feature type="transmembrane region" description="Helical" evidence="5">
    <location>
        <begin position="100"/>
        <end position="118"/>
    </location>
</feature>
<dbReference type="AlphaFoldDB" id="A0A8I1MDJ8"/>
<organism evidence="6 7">
    <name type="scientific">Priestia flexa</name>
    <dbReference type="NCBI Taxonomy" id="86664"/>
    <lineage>
        <taxon>Bacteria</taxon>
        <taxon>Bacillati</taxon>
        <taxon>Bacillota</taxon>
        <taxon>Bacilli</taxon>
        <taxon>Bacillales</taxon>
        <taxon>Bacillaceae</taxon>
        <taxon>Priestia</taxon>
    </lineage>
</organism>
<evidence type="ECO:0000256" key="5">
    <source>
        <dbReference type="SAM" id="Phobius"/>
    </source>
</evidence>
<accession>A0A8I1MDJ8</accession>
<keyword evidence="2 5" id="KW-0812">Transmembrane</keyword>